<reference evidence="1 2" key="1">
    <citation type="submission" date="2019-05" db="EMBL/GenBank/DDBJ databases">
        <title>Another draft genome of Portunus trituberculatus and its Hox gene families provides insights of decapod evolution.</title>
        <authorList>
            <person name="Jeong J.-H."/>
            <person name="Song I."/>
            <person name="Kim S."/>
            <person name="Choi T."/>
            <person name="Kim D."/>
            <person name="Ryu S."/>
            <person name="Kim W."/>
        </authorList>
    </citation>
    <scope>NUCLEOTIDE SEQUENCE [LARGE SCALE GENOMIC DNA]</scope>
    <source>
        <tissue evidence="1">Muscle</tissue>
    </source>
</reference>
<proteinExistence type="predicted"/>
<evidence type="ECO:0000313" key="2">
    <source>
        <dbReference type="Proteomes" id="UP000324222"/>
    </source>
</evidence>
<comment type="caution">
    <text evidence="1">The sequence shown here is derived from an EMBL/GenBank/DDBJ whole genome shotgun (WGS) entry which is preliminary data.</text>
</comment>
<protein>
    <submittedName>
        <fullName evidence="1">Uncharacterized protein</fullName>
    </submittedName>
</protein>
<dbReference type="AlphaFoldDB" id="A0A5B7IPM7"/>
<gene>
    <name evidence="1" type="ORF">E2C01_077410</name>
</gene>
<evidence type="ECO:0000313" key="1">
    <source>
        <dbReference type="EMBL" id="MPC82728.1"/>
    </source>
</evidence>
<keyword evidence="2" id="KW-1185">Reference proteome</keyword>
<name>A0A5B7IPM7_PORTR</name>
<sequence length="74" mass="8302">MQEEHQDVAKNRACATTHRLCECSTDHTENSFPRYSESMSVCPTPDSACCWCHSECGVRAWETDGNLHGRRGQG</sequence>
<accession>A0A5B7IPM7</accession>
<dbReference type="EMBL" id="VSRR010060559">
    <property type="protein sequence ID" value="MPC82728.1"/>
    <property type="molecule type" value="Genomic_DNA"/>
</dbReference>
<dbReference type="Proteomes" id="UP000324222">
    <property type="component" value="Unassembled WGS sequence"/>
</dbReference>
<organism evidence="1 2">
    <name type="scientific">Portunus trituberculatus</name>
    <name type="common">Swimming crab</name>
    <name type="synonym">Neptunus trituberculatus</name>
    <dbReference type="NCBI Taxonomy" id="210409"/>
    <lineage>
        <taxon>Eukaryota</taxon>
        <taxon>Metazoa</taxon>
        <taxon>Ecdysozoa</taxon>
        <taxon>Arthropoda</taxon>
        <taxon>Crustacea</taxon>
        <taxon>Multicrustacea</taxon>
        <taxon>Malacostraca</taxon>
        <taxon>Eumalacostraca</taxon>
        <taxon>Eucarida</taxon>
        <taxon>Decapoda</taxon>
        <taxon>Pleocyemata</taxon>
        <taxon>Brachyura</taxon>
        <taxon>Eubrachyura</taxon>
        <taxon>Portunoidea</taxon>
        <taxon>Portunidae</taxon>
        <taxon>Portuninae</taxon>
        <taxon>Portunus</taxon>
    </lineage>
</organism>